<protein>
    <submittedName>
        <fullName evidence="3">OLC1v1002530C1</fullName>
    </submittedName>
</protein>
<dbReference type="AlphaFoldDB" id="A0AAV1D7V7"/>
<keyword evidence="1" id="KW-1133">Transmembrane helix</keyword>
<dbReference type="InterPro" id="IPR041677">
    <property type="entry name" value="DNA2/NAM7_AAA_11"/>
</dbReference>
<keyword evidence="4" id="KW-1185">Reference proteome</keyword>
<dbReference type="Proteomes" id="UP001161247">
    <property type="component" value="Chromosome 4"/>
</dbReference>
<evidence type="ECO:0000313" key="3">
    <source>
        <dbReference type="EMBL" id="CAI9103934.1"/>
    </source>
</evidence>
<keyword evidence="1" id="KW-0812">Transmembrane</keyword>
<dbReference type="SUPFAM" id="SSF52540">
    <property type="entry name" value="P-loop containing nucleoside triphosphate hydrolases"/>
    <property type="match status" value="1"/>
</dbReference>
<name>A0AAV1D7V7_OLDCO</name>
<dbReference type="PANTHER" id="PTHR10887">
    <property type="entry name" value="DNA2/NAM7 HELICASE FAMILY"/>
    <property type="match status" value="1"/>
</dbReference>
<sequence>MAMDKNKVEEEAIINRFYKIVLSWDYFRLLKESEKVKSNSADWSSLGLNEVKNTYKDAEDYINTFEPLLFEEVKAQIIQRKDEEEATEWVLGIIAECGEVNGFCQPLVMYDSNESIAQNDLLLLSKEKFGENKKLPTAYAFALVEHRQQDKIRLRMNLSGEYKGLNTDDVESCQRLLNMHPLVTDVKGYIHFKKVSSLSTIVREYVALRSVSSLPFRDLILTATDNNDDAEDRAWKISRPLKEFIESNHNASQIEAINAGLSRRKFVLIQGPPGTGKTQTILGLLSAVLHATPARIHSDREKLGGVKRRPELTPQEKYYHWLKACPWLTGINPRDRLMPMDGDNGFFPTTGNELVCFSFPFGTVGLGIHCLTQVLYRNQRWLIPIGSIVFVFWYVLRQILPLMRLFLEFIILAFVMKMTVATIRK</sequence>
<dbReference type="GO" id="GO:0004386">
    <property type="term" value="F:helicase activity"/>
    <property type="evidence" value="ECO:0007669"/>
    <property type="project" value="InterPro"/>
</dbReference>
<evidence type="ECO:0000256" key="1">
    <source>
        <dbReference type="SAM" id="Phobius"/>
    </source>
</evidence>
<organism evidence="3 4">
    <name type="scientific">Oldenlandia corymbosa var. corymbosa</name>
    <dbReference type="NCBI Taxonomy" id="529605"/>
    <lineage>
        <taxon>Eukaryota</taxon>
        <taxon>Viridiplantae</taxon>
        <taxon>Streptophyta</taxon>
        <taxon>Embryophyta</taxon>
        <taxon>Tracheophyta</taxon>
        <taxon>Spermatophyta</taxon>
        <taxon>Magnoliopsida</taxon>
        <taxon>eudicotyledons</taxon>
        <taxon>Gunneridae</taxon>
        <taxon>Pentapetalae</taxon>
        <taxon>asterids</taxon>
        <taxon>lamiids</taxon>
        <taxon>Gentianales</taxon>
        <taxon>Rubiaceae</taxon>
        <taxon>Rubioideae</taxon>
        <taxon>Spermacoceae</taxon>
        <taxon>Hedyotis-Oldenlandia complex</taxon>
        <taxon>Oldenlandia</taxon>
    </lineage>
</organism>
<gene>
    <name evidence="3" type="ORF">OLC1_LOCUS12972</name>
</gene>
<dbReference type="PANTHER" id="PTHR10887:SF538">
    <property type="entry name" value="HELICASE MAGATAMA 3-RELATED"/>
    <property type="match status" value="1"/>
</dbReference>
<evidence type="ECO:0000259" key="2">
    <source>
        <dbReference type="Pfam" id="PF13086"/>
    </source>
</evidence>
<dbReference type="InterPro" id="IPR045055">
    <property type="entry name" value="DNA2/NAM7-like"/>
</dbReference>
<evidence type="ECO:0000313" key="4">
    <source>
        <dbReference type="Proteomes" id="UP001161247"/>
    </source>
</evidence>
<proteinExistence type="predicted"/>
<accession>A0AAV1D7V7</accession>
<dbReference type="Gene3D" id="3.40.50.300">
    <property type="entry name" value="P-loop containing nucleotide triphosphate hydrolases"/>
    <property type="match status" value="1"/>
</dbReference>
<feature type="transmembrane region" description="Helical" evidence="1">
    <location>
        <begin position="405"/>
        <end position="423"/>
    </location>
</feature>
<dbReference type="InterPro" id="IPR027417">
    <property type="entry name" value="P-loop_NTPase"/>
</dbReference>
<dbReference type="EMBL" id="OX459121">
    <property type="protein sequence ID" value="CAI9103934.1"/>
    <property type="molecule type" value="Genomic_DNA"/>
</dbReference>
<feature type="domain" description="DNA2/NAM7 helicase helicase" evidence="2">
    <location>
        <begin position="249"/>
        <end position="291"/>
    </location>
</feature>
<reference evidence="3" key="1">
    <citation type="submission" date="2023-03" db="EMBL/GenBank/DDBJ databases">
        <authorList>
            <person name="Julca I."/>
        </authorList>
    </citation>
    <scope>NUCLEOTIDE SEQUENCE</scope>
</reference>
<dbReference type="Pfam" id="PF13086">
    <property type="entry name" value="AAA_11"/>
    <property type="match status" value="1"/>
</dbReference>
<keyword evidence="1" id="KW-0472">Membrane</keyword>
<feature type="transmembrane region" description="Helical" evidence="1">
    <location>
        <begin position="381"/>
        <end position="399"/>
    </location>
</feature>